<dbReference type="EMBL" id="WUBL01000022">
    <property type="protein sequence ID" value="KAF2970491.1"/>
    <property type="molecule type" value="Genomic_DNA"/>
</dbReference>
<evidence type="ECO:0000313" key="2">
    <source>
        <dbReference type="EMBL" id="KAF2970491.1"/>
    </source>
</evidence>
<evidence type="ECO:0000313" key="3">
    <source>
        <dbReference type="Proteomes" id="UP000481858"/>
    </source>
</evidence>
<dbReference type="PANTHER" id="PTHR31126:SF1">
    <property type="entry name" value="TYROSINE SPECIFIC PROTEIN PHOSPHATASES DOMAIN-CONTAINING PROTEIN"/>
    <property type="match status" value="1"/>
</dbReference>
<dbReference type="InterPro" id="IPR016130">
    <property type="entry name" value="Tyr_Pase_AS"/>
</dbReference>
<proteinExistence type="predicted"/>
<evidence type="ECO:0000259" key="1">
    <source>
        <dbReference type="PROSITE" id="PS50056"/>
    </source>
</evidence>
<sequence length="325" mass="35102">MTTTNGPDFITGGNLPCPPFISVPGLPNFRDAGGYEVISDSPSTPIAEGKQVVRMPSRLTDAGATQLSEQLGIKLVYDLRSAVEIARSLDSGHGFPLREWEGSERKFVPVFLDQDYSPEALALRYKNYASESSEASALASLSSSQNIAKMWRFSSSFGFVEAYKDILNAATDPANDFQPFKTILGHLAAVPVASSPPAPSPCLVHCTAGKDRTGVVVALALSLCGVPDEVVIHEYNLTEIGLRSRLDELVKHVSSNPKIGIDVEGAKRMIGARKEAMLGTLAWIRAQYGSVEQCVLDLGILTPEGIAQLRKNLIVEADEDEVVRW</sequence>
<dbReference type="PANTHER" id="PTHR31126">
    <property type="entry name" value="TYROSINE-PROTEIN PHOSPHATASE"/>
    <property type="match status" value="1"/>
</dbReference>
<dbReference type="GO" id="GO:0004721">
    <property type="term" value="F:phosphoprotein phosphatase activity"/>
    <property type="evidence" value="ECO:0007669"/>
    <property type="project" value="InterPro"/>
</dbReference>
<dbReference type="SUPFAM" id="SSF52799">
    <property type="entry name" value="(Phosphotyrosine protein) phosphatases II"/>
    <property type="match status" value="1"/>
</dbReference>
<dbReference type="AlphaFoldDB" id="A0A7C8MVG4"/>
<dbReference type="Pfam" id="PF13350">
    <property type="entry name" value="Y_phosphatase3"/>
    <property type="match status" value="1"/>
</dbReference>
<dbReference type="Proteomes" id="UP000481858">
    <property type="component" value="Unassembled WGS sequence"/>
</dbReference>
<dbReference type="PROSITE" id="PS00383">
    <property type="entry name" value="TYR_PHOSPHATASE_1"/>
    <property type="match status" value="1"/>
</dbReference>
<dbReference type="PROSITE" id="PS50056">
    <property type="entry name" value="TYR_PHOSPHATASE_2"/>
    <property type="match status" value="1"/>
</dbReference>
<organism evidence="2 3">
    <name type="scientific">Xylaria multiplex</name>
    <dbReference type="NCBI Taxonomy" id="323545"/>
    <lineage>
        <taxon>Eukaryota</taxon>
        <taxon>Fungi</taxon>
        <taxon>Dikarya</taxon>
        <taxon>Ascomycota</taxon>
        <taxon>Pezizomycotina</taxon>
        <taxon>Sordariomycetes</taxon>
        <taxon>Xylariomycetidae</taxon>
        <taxon>Xylariales</taxon>
        <taxon>Xylariaceae</taxon>
        <taxon>Xylaria</taxon>
    </lineage>
</organism>
<dbReference type="OrthoDB" id="449382at2759"/>
<dbReference type="Gene3D" id="3.90.190.10">
    <property type="entry name" value="Protein tyrosine phosphatase superfamily"/>
    <property type="match status" value="1"/>
</dbReference>
<feature type="domain" description="Tyrosine specific protein phosphatases" evidence="1">
    <location>
        <begin position="203"/>
        <end position="221"/>
    </location>
</feature>
<dbReference type="InterPro" id="IPR000387">
    <property type="entry name" value="Tyr_Pase_dom"/>
</dbReference>
<gene>
    <name evidence="2" type="ORF">GQX73_g3064</name>
</gene>
<dbReference type="InterPro" id="IPR026893">
    <property type="entry name" value="Tyr/Ser_Pase_IphP-type"/>
</dbReference>
<accession>A0A7C8MVG4</accession>
<dbReference type="InterPro" id="IPR029021">
    <property type="entry name" value="Prot-tyrosine_phosphatase-like"/>
</dbReference>
<reference evidence="2 3" key="1">
    <citation type="submission" date="2019-12" db="EMBL/GenBank/DDBJ databases">
        <title>Draft genome sequence of the ascomycete Xylaria multiplex DSM 110363.</title>
        <authorList>
            <person name="Buettner E."/>
            <person name="Kellner H."/>
        </authorList>
    </citation>
    <scope>NUCLEOTIDE SEQUENCE [LARGE SCALE GENOMIC DNA]</scope>
    <source>
        <strain evidence="2 3">DSM 110363</strain>
    </source>
</reference>
<protein>
    <recommendedName>
        <fullName evidence="1">Tyrosine specific protein phosphatases domain-containing protein</fullName>
    </recommendedName>
</protein>
<dbReference type="InParanoid" id="A0A7C8MVG4"/>
<name>A0A7C8MVG4_9PEZI</name>
<keyword evidence="3" id="KW-1185">Reference proteome</keyword>
<comment type="caution">
    <text evidence="2">The sequence shown here is derived from an EMBL/GenBank/DDBJ whole genome shotgun (WGS) entry which is preliminary data.</text>
</comment>